<dbReference type="EMBL" id="JAAMOB010000012">
    <property type="protein sequence ID" value="KAF4106303.1"/>
    <property type="molecule type" value="Genomic_DNA"/>
</dbReference>
<reference evidence="2 3" key="1">
    <citation type="submission" date="2020-04" db="EMBL/GenBank/DDBJ databases">
        <title>Chromosome-level genome assembly of a cyprinid fish Onychostoma macrolepis by integration of Nanopore Sequencing, Bionano and Hi-C technology.</title>
        <authorList>
            <person name="Wang D."/>
        </authorList>
    </citation>
    <scope>NUCLEOTIDE SEQUENCE [LARGE SCALE GENOMIC DNA]</scope>
    <source>
        <strain evidence="2">SWU-2019</strain>
        <tissue evidence="2">Muscle</tissue>
    </source>
</reference>
<comment type="caution">
    <text evidence="2">The sequence shown here is derived from an EMBL/GenBank/DDBJ whole genome shotgun (WGS) entry which is preliminary data.</text>
</comment>
<gene>
    <name evidence="2" type="ORF">G5714_012293</name>
</gene>
<evidence type="ECO:0000256" key="1">
    <source>
        <dbReference type="SAM" id="SignalP"/>
    </source>
</evidence>
<sequence>MNAVNAVQLFVLVWTFSAVCQADKDISVSCDDATGSVGNKVMFNCSVSLLIDKCCIKSNTFIYNDSKFCRKVLPHDSCEHSKSFTCSYTPNKTMTEKFSFFVQASCGCKITEFTVVTGHNRLLKTYEPRKPSSSISNSSGS</sequence>
<feature type="chain" id="PRO_5029916455" evidence="1">
    <location>
        <begin position="23"/>
        <end position="141"/>
    </location>
</feature>
<accession>A0A7J6CI85</accession>
<proteinExistence type="predicted"/>
<feature type="signal peptide" evidence="1">
    <location>
        <begin position="1"/>
        <end position="22"/>
    </location>
</feature>
<protein>
    <submittedName>
        <fullName evidence="2">Uncharacterized protein</fullName>
    </submittedName>
</protein>
<keyword evidence="3" id="KW-1185">Reference proteome</keyword>
<keyword evidence="1" id="KW-0732">Signal</keyword>
<dbReference type="AlphaFoldDB" id="A0A7J6CI85"/>
<dbReference type="Proteomes" id="UP000579812">
    <property type="component" value="Unassembled WGS sequence"/>
</dbReference>
<evidence type="ECO:0000313" key="3">
    <source>
        <dbReference type="Proteomes" id="UP000579812"/>
    </source>
</evidence>
<evidence type="ECO:0000313" key="2">
    <source>
        <dbReference type="EMBL" id="KAF4106303.1"/>
    </source>
</evidence>
<name>A0A7J6CI85_9TELE</name>
<organism evidence="2 3">
    <name type="scientific">Onychostoma macrolepis</name>
    <dbReference type="NCBI Taxonomy" id="369639"/>
    <lineage>
        <taxon>Eukaryota</taxon>
        <taxon>Metazoa</taxon>
        <taxon>Chordata</taxon>
        <taxon>Craniata</taxon>
        <taxon>Vertebrata</taxon>
        <taxon>Euteleostomi</taxon>
        <taxon>Actinopterygii</taxon>
        <taxon>Neopterygii</taxon>
        <taxon>Teleostei</taxon>
        <taxon>Ostariophysi</taxon>
        <taxon>Cypriniformes</taxon>
        <taxon>Cyprinidae</taxon>
        <taxon>Acrossocheilinae</taxon>
        <taxon>Onychostoma</taxon>
    </lineage>
</organism>